<proteinExistence type="predicted"/>
<evidence type="ECO:0000313" key="3">
    <source>
        <dbReference type="Proteomes" id="UP001271789"/>
    </source>
</evidence>
<keyword evidence="1" id="KW-1133">Transmembrane helix</keyword>
<evidence type="ECO:0000313" key="2">
    <source>
        <dbReference type="EMBL" id="MDV0446858.1"/>
    </source>
</evidence>
<keyword evidence="3" id="KW-1185">Reference proteome</keyword>
<dbReference type="RefSeq" id="WP_338099268.1">
    <property type="nucleotide sequence ID" value="NZ_JAWDKD010000013.1"/>
</dbReference>
<keyword evidence="1" id="KW-0812">Transmembrane</keyword>
<accession>A0AAE4SDR3</accession>
<protein>
    <recommendedName>
        <fullName evidence="4">PEGA domain-containing protein</fullName>
    </recommendedName>
</protein>
<feature type="transmembrane region" description="Helical" evidence="1">
    <location>
        <begin position="121"/>
        <end position="142"/>
    </location>
</feature>
<sequence>MKTIKNLFSIFVVLLVLLSLASVAIAADSVGGDKGTYVIKCNVNGANVTLIDINGNAAYNGTVQNGQATIPVYLTGTPIDKVKVEADGYTTAVVTIGDDCRPGVNGTATITVTLKQKTIPWIPIILIVLIIILIIAYAYLYYKEKKEKTLGGLN</sequence>
<name>A0AAE4SDR3_9EURY</name>
<keyword evidence="1" id="KW-0472">Membrane</keyword>
<evidence type="ECO:0000256" key="1">
    <source>
        <dbReference type="SAM" id="Phobius"/>
    </source>
</evidence>
<dbReference type="Proteomes" id="UP001271789">
    <property type="component" value="Unassembled WGS sequence"/>
</dbReference>
<gene>
    <name evidence="2" type="ORF">MsAg5_07170</name>
</gene>
<organism evidence="2 3">
    <name type="scientific">Methanolapillus africanus</name>
    <dbReference type="NCBI Taxonomy" id="3028297"/>
    <lineage>
        <taxon>Archaea</taxon>
        <taxon>Methanobacteriati</taxon>
        <taxon>Methanobacteriota</taxon>
        <taxon>Stenosarchaea group</taxon>
        <taxon>Methanomicrobia</taxon>
        <taxon>Methanosarcinales</taxon>
        <taxon>Methanosarcinaceae</taxon>
        <taxon>Methanolapillus</taxon>
    </lineage>
</organism>
<reference evidence="2" key="1">
    <citation type="submission" date="2023-06" db="EMBL/GenBank/DDBJ databases">
        <title>Genome sequence of Methanosarcinaceae archaeon Ag5.</title>
        <authorList>
            <person name="Protasov E."/>
            <person name="Platt K."/>
            <person name="Poehlein A."/>
            <person name="Daniel R."/>
            <person name="Brune A."/>
        </authorList>
    </citation>
    <scope>NUCLEOTIDE SEQUENCE</scope>
    <source>
        <strain evidence="2">Ag5</strain>
    </source>
</reference>
<dbReference type="EMBL" id="JAWDKD010000013">
    <property type="protein sequence ID" value="MDV0446858.1"/>
    <property type="molecule type" value="Genomic_DNA"/>
</dbReference>
<dbReference type="AlphaFoldDB" id="A0AAE4SDR3"/>
<evidence type="ECO:0008006" key="4">
    <source>
        <dbReference type="Google" id="ProtNLM"/>
    </source>
</evidence>
<comment type="caution">
    <text evidence="2">The sequence shown here is derived from an EMBL/GenBank/DDBJ whole genome shotgun (WGS) entry which is preliminary data.</text>
</comment>